<evidence type="ECO:0000256" key="3">
    <source>
        <dbReference type="ARBA" id="ARBA00023136"/>
    </source>
</evidence>
<dbReference type="Proteomes" id="UP001267407">
    <property type="component" value="Unassembled WGS sequence"/>
</dbReference>
<sequence length="170" mass="17850">MGDYRTMVRSVSEILVSVRPLLGGTAALIELSLIPVAMTSLGEPNLSESRALNLKTLYAASPVGMVGAVVSGVMIGSFYALGVVFARRIGLSVAESAMFMSVVVLGGLVFQLSIGALADRLDRRLVMSVALILVGGSWAVLLSLLASGVPFATTRSRTHGSFWPLQLLRA</sequence>
<protein>
    <recommendedName>
        <fullName evidence="5">Major facilitator superfamily (MFS) profile domain-containing protein</fullName>
    </recommendedName>
</protein>
<dbReference type="EMBL" id="JAVMBO010000015">
    <property type="protein sequence ID" value="MDS1310599.1"/>
    <property type="molecule type" value="Genomic_DNA"/>
</dbReference>
<proteinExistence type="predicted"/>
<dbReference type="PROSITE" id="PS50850">
    <property type="entry name" value="MFS"/>
    <property type="match status" value="1"/>
</dbReference>
<evidence type="ECO:0000313" key="7">
    <source>
        <dbReference type="Proteomes" id="UP001267407"/>
    </source>
</evidence>
<keyword evidence="1 4" id="KW-0812">Transmembrane</keyword>
<evidence type="ECO:0000259" key="5">
    <source>
        <dbReference type="PROSITE" id="PS50850"/>
    </source>
</evidence>
<gene>
    <name evidence="6" type="ORF">RKA07_10915</name>
</gene>
<name>A0ABU2HHP9_9GAMM</name>
<keyword evidence="2 4" id="KW-1133">Transmembrane helix</keyword>
<feature type="transmembrane region" description="Helical" evidence="4">
    <location>
        <begin position="21"/>
        <end position="42"/>
    </location>
</feature>
<comment type="caution">
    <text evidence="6">The sequence shown here is derived from an EMBL/GenBank/DDBJ whole genome shotgun (WGS) entry which is preliminary data.</text>
</comment>
<feature type="transmembrane region" description="Helical" evidence="4">
    <location>
        <begin position="62"/>
        <end position="85"/>
    </location>
</feature>
<keyword evidence="3 4" id="KW-0472">Membrane</keyword>
<reference evidence="6" key="1">
    <citation type="submission" date="2023-09" db="EMBL/GenBank/DDBJ databases">
        <title>Marinobacter sediminicola sp. nov. and Marinobacter maritimum sp. nov., isolated from marine sediment.</title>
        <authorList>
            <person name="An J."/>
        </authorList>
    </citation>
    <scope>NUCLEOTIDE SEQUENCE</scope>
    <source>
        <strain evidence="6">F60267</strain>
    </source>
</reference>
<dbReference type="PANTHER" id="PTHR23521:SF2">
    <property type="entry name" value="TRANSPORTER MFS SUPERFAMILY"/>
    <property type="match status" value="1"/>
</dbReference>
<organism evidence="6 7">
    <name type="scientific">Marinobacter xiaoshiensis</name>
    <dbReference type="NCBI Taxonomy" id="3073652"/>
    <lineage>
        <taxon>Bacteria</taxon>
        <taxon>Pseudomonadati</taxon>
        <taxon>Pseudomonadota</taxon>
        <taxon>Gammaproteobacteria</taxon>
        <taxon>Pseudomonadales</taxon>
        <taxon>Marinobacteraceae</taxon>
        <taxon>Marinobacter</taxon>
    </lineage>
</organism>
<dbReference type="RefSeq" id="WP_310966335.1">
    <property type="nucleotide sequence ID" value="NZ_JAVMBO010000015.1"/>
</dbReference>
<keyword evidence="7" id="KW-1185">Reference proteome</keyword>
<dbReference type="SUPFAM" id="SSF103473">
    <property type="entry name" value="MFS general substrate transporter"/>
    <property type="match status" value="1"/>
</dbReference>
<accession>A0ABU2HHP9</accession>
<evidence type="ECO:0000256" key="2">
    <source>
        <dbReference type="ARBA" id="ARBA00022989"/>
    </source>
</evidence>
<dbReference type="InterPro" id="IPR036259">
    <property type="entry name" value="MFS_trans_sf"/>
</dbReference>
<feature type="transmembrane region" description="Helical" evidence="4">
    <location>
        <begin position="97"/>
        <end position="118"/>
    </location>
</feature>
<evidence type="ECO:0000313" key="6">
    <source>
        <dbReference type="EMBL" id="MDS1310599.1"/>
    </source>
</evidence>
<evidence type="ECO:0000256" key="1">
    <source>
        <dbReference type="ARBA" id="ARBA00022692"/>
    </source>
</evidence>
<feature type="domain" description="Major facilitator superfamily (MFS) profile" evidence="5">
    <location>
        <begin position="60"/>
        <end position="170"/>
    </location>
</feature>
<evidence type="ECO:0000256" key="4">
    <source>
        <dbReference type="SAM" id="Phobius"/>
    </source>
</evidence>
<dbReference type="PANTHER" id="PTHR23521">
    <property type="entry name" value="TRANSPORTER MFS SUPERFAMILY"/>
    <property type="match status" value="1"/>
</dbReference>
<dbReference type="InterPro" id="IPR020846">
    <property type="entry name" value="MFS_dom"/>
</dbReference>
<dbReference type="Gene3D" id="1.20.1250.20">
    <property type="entry name" value="MFS general substrate transporter like domains"/>
    <property type="match status" value="1"/>
</dbReference>
<feature type="transmembrane region" description="Helical" evidence="4">
    <location>
        <begin position="130"/>
        <end position="152"/>
    </location>
</feature>